<accession>T0LCA5</accession>
<reference evidence="1 2" key="1">
    <citation type="journal article" date="2013" name="BMC Genomics">
        <title>Genome sequencing and comparative genomics of honey bee microsporidia, Nosema apis reveal novel insights into host-parasite interactions.</title>
        <authorList>
            <person name="Chen Yp."/>
            <person name="Pettis J.S."/>
            <person name="Zhao Y."/>
            <person name="Liu X."/>
            <person name="Tallon L.J."/>
            <person name="Sadzewicz L.D."/>
            <person name="Li R."/>
            <person name="Zheng H."/>
            <person name="Huang S."/>
            <person name="Zhang X."/>
            <person name="Hamilton M.C."/>
            <person name="Pernal S.F."/>
            <person name="Melathopoulos A.P."/>
            <person name="Yan X."/>
            <person name="Evans J.D."/>
        </authorList>
    </citation>
    <scope>NUCLEOTIDE SEQUENCE [LARGE SCALE GENOMIC DNA]</scope>
    <source>
        <strain evidence="1 2">BRL 01</strain>
    </source>
</reference>
<dbReference type="HOGENOM" id="CLU_1949420_0_0_1"/>
<gene>
    <name evidence="1" type="ORF">NAPIS_ORF00465</name>
</gene>
<dbReference type="EMBL" id="KE647058">
    <property type="protein sequence ID" value="EQB61938.1"/>
    <property type="molecule type" value="Genomic_DNA"/>
</dbReference>
<organism evidence="1 2">
    <name type="scientific">Vairimorpha apis BRL 01</name>
    <dbReference type="NCBI Taxonomy" id="1037528"/>
    <lineage>
        <taxon>Eukaryota</taxon>
        <taxon>Fungi</taxon>
        <taxon>Fungi incertae sedis</taxon>
        <taxon>Microsporidia</taxon>
        <taxon>Nosematidae</taxon>
        <taxon>Vairimorpha</taxon>
    </lineage>
</organism>
<name>T0LCA5_9MICR</name>
<evidence type="ECO:0000313" key="1">
    <source>
        <dbReference type="EMBL" id="EQB61938.1"/>
    </source>
</evidence>
<dbReference type="VEuPathDB" id="MicrosporidiaDB:NAPIS_ORF00465"/>
<protein>
    <submittedName>
        <fullName evidence="1">Uncharacterized protein</fullName>
    </submittedName>
</protein>
<evidence type="ECO:0000313" key="2">
    <source>
        <dbReference type="Proteomes" id="UP000053780"/>
    </source>
</evidence>
<dbReference type="AlphaFoldDB" id="T0LCA5"/>
<dbReference type="Proteomes" id="UP000053780">
    <property type="component" value="Unassembled WGS sequence"/>
</dbReference>
<sequence>MQIILFFLYVFCKHNKNEEILLNTKEYNVIPQKHMRLHKRKYKEIKNLPFIQLTEEVKLENSNKRPFVFKRIFVHNNDLKSFMKKELKHIFPFLYENIDRKFNNRNIDLEKFRDLIFMKKRQFIRDNKK</sequence>
<proteinExistence type="predicted"/>
<keyword evidence="2" id="KW-1185">Reference proteome</keyword>